<sequence>MFDLVGEKEQFSNFIHVFKLIIHVATRLLLEKQAWKGVTTASMLTSRESERVHNHAGFFKGVTTAFTCK</sequence>
<evidence type="ECO:0000313" key="1">
    <source>
        <dbReference type="EMBL" id="MBX38506.1"/>
    </source>
</evidence>
<name>A0A2P2N7X3_RHIMU</name>
<proteinExistence type="predicted"/>
<dbReference type="EMBL" id="GGEC01058022">
    <property type="protein sequence ID" value="MBX38506.1"/>
    <property type="molecule type" value="Transcribed_RNA"/>
</dbReference>
<protein>
    <submittedName>
        <fullName evidence="1">Uncharacterized protein</fullName>
    </submittedName>
</protein>
<reference evidence="1" key="1">
    <citation type="submission" date="2018-02" db="EMBL/GenBank/DDBJ databases">
        <title>Rhizophora mucronata_Transcriptome.</title>
        <authorList>
            <person name="Meera S.P."/>
            <person name="Sreeshan A."/>
            <person name="Augustine A."/>
        </authorList>
    </citation>
    <scope>NUCLEOTIDE SEQUENCE</scope>
    <source>
        <tissue evidence="1">Leaf</tissue>
    </source>
</reference>
<dbReference type="AlphaFoldDB" id="A0A2P2N7X3"/>
<organism evidence="1">
    <name type="scientific">Rhizophora mucronata</name>
    <name type="common">Asiatic mangrove</name>
    <dbReference type="NCBI Taxonomy" id="61149"/>
    <lineage>
        <taxon>Eukaryota</taxon>
        <taxon>Viridiplantae</taxon>
        <taxon>Streptophyta</taxon>
        <taxon>Embryophyta</taxon>
        <taxon>Tracheophyta</taxon>
        <taxon>Spermatophyta</taxon>
        <taxon>Magnoliopsida</taxon>
        <taxon>eudicotyledons</taxon>
        <taxon>Gunneridae</taxon>
        <taxon>Pentapetalae</taxon>
        <taxon>rosids</taxon>
        <taxon>fabids</taxon>
        <taxon>Malpighiales</taxon>
        <taxon>Rhizophoraceae</taxon>
        <taxon>Rhizophora</taxon>
    </lineage>
</organism>
<accession>A0A2P2N7X3</accession>